<gene>
    <name evidence="3" type="ORF">PGLA1383_LOCUS27095</name>
    <name evidence="4" type="ORF">PGLA1383_LOCUS53646</name>
</gene>
<feature type="region of interest" description="Disordered" evidence="1">
    <location>
        <begin position="235"/>
        <end position="272"/>
    </location>
</feature>
<dbReference type="InterPro" id="IPR006615">
    <property type="entry name" value="Pept_C19_DUSP"/>
</dbReference>
<evidence type="ECO:0000259" key="2">
    <source>
        <dbReference type="PROSITE" id="PS51283"/>
    </source>
</evidence>
<dbReference type="Gene3D" id="3.10.20.90">
    <property type="entry name" value="Phosphatidylinositol 3-kinase Catalytic Subunit, Chain A, domain 1"/>
    <property type="match status" value="1"/>
</dbReference>
<dbReference type="SMART" id="SM00695">
    <property type="entry name" value="DUSP"/>
    <property type="match status" value="1"/>
</dbReference>
<evidence type="ECO:0000313" key="5">
    <source>
        <dbReference type="Proteomes" id="UP000654075"/>
    </source>
</evidence>
<dbReference type="InterPro" id="IPR035927">
    <property type="entry name" value="DUSP-like_sf"/>
</dbReference>
<accession>A0A813HLY8</accession>
<dbReference type="OrthoDB" id="292964at2759"/>
<keyword evidence="5" id="KW-1185">Reference proteome</keyword>
<dbReference type="EMBL" id="CAJNNV010031971">
    <property type="protein sequence ID" value="CAE8638471.1"/>
    <property type="molecule type" value="Genomic_DNA"/>
</dbReference>
<dbReference type="GO" id="GO:0004843">
    <property type="term" value="F:cysteine-type deubiquitinase activity"/>
    <property type="evidence" value="ECO:0007669"/>
    <property type="project" value="InterPro"/>
</dbReference>
<dbReference type="Proteomes" id="UP000654075">
    <property type="component" value="Unassembled WGS sequence"/>
</dbReference>
<sequence length="297" mass="32672">MLVAGLGGGSGEQILAAGQLYYLLCSTWYRKWLAWANPTSTAALLVKSTCADVREHNLRAVKRGHFSSIASARPGAIDNSQLGLRRWSPGALESCGAGVLRPGLREGVDFVAVLPEVWRLLWRWYGRAGGPVLKRRAVRLLDGSVDLELYDGVHLSVFRSASREASPLHVFESRAASVSDLKTHLCDELGLDEDKVRLWDFFNRKRYESLDGFLGQTLEACRLFEGNPILLEERLPDGSWPEVPKEEQQQQQQQQQQRPRQTSAFRAAAGPSAPVAAAALPPRRLAIAVAVQGACSC</sequence>
<dbReference type="AlphaFoldDB" id="A0A813HLY8"/>
<reference evidence="4" key="1">
    <citation type="submission" date="2021-02" db="EMBL/GenBank/DDBJ databases">
        <authorList>
            <person name="Dougan E. K."/>
            <person name="Rhodes N."/>
            <person name="Thang M."/>
            <person name="Chan C."/>
        </authorList>
    </citation>
    <scope>NUCLEOTIDE SEQUENCE</scope>
</reference>
<organism evidence="4 5">
    <name type="scientific">Polarella glacialis</name>
    <name type="common">Dinoflagellate</name>
    <dbReference type="NCBI Taxonomy" id="89957"/>
    <lineage>
        <taxon>Eukaryota</taxon>
        <taxon>Sar</taxon>
        <taxon>Alveolata</taxon>
        <taxon>Dinophyceae</taxon>
        <taxon>Suessiales</taxon>
        <taxon>Suessiaceae</taxon>
        <taxon>Polarella</taxon>
    </lineage>
</organism>
<evidence type="ECO:0000313" key="4">
    <source>
        <dbReference type="EMBL" id="CAE8638471.1"/>
    </source>
</evidence>
<evidence type="ECO:0000313" key="3">
    <source>
        <dbReference type="EMBL" id="CAE8609265.1"/>
    </source>
</evidence>
<dbReference type="PROSITE" id="PS51283">
    <property type="entry name" value="DUSP"/>
    <property type="match status" value="1"/>
</dbReference>
<dbReference type="Gene3D" id="3.30.2230.10">
    <property type="entry name" value="DUSP-like"/>
    <property type="match status" value="1"/>
</dbReference>
<dbReference type="EMBL" id="CAJNNV010024267">
    <property type="protein sequence ID" value="CAE8609265.1"/>
    <property type="molecule type" value="Genomic_DNA"/>
</dbReference>
<evidence type="ECO:0000256" key="1">
    <source>
        <dbReference type="SAM" id="MobiDB-lite"/>
    </source>
</evidence>
<protein>
    <recommendedName>
        <fullName evidence="2">DUSP domain-containing protein</fullName>
    </recommendedName>
</protein>
<comment type="caution">
    <text evidence="4">The sequence shown here is derived from an EMBL/GenBank/DDBJ whole genome shotgun (WGS) entry which is preliminary data.</text>
</comment>
<dbReference type="SUPFAM" id="SSF143791">
    <property type="entry name" value="DUSP-like"/>
    <property type="match status" value="1"/>
</dbReference>
<feature type="domain" description="DUSP" evidence="2">
    <location>
        <begin position="1"/>
        <end position="138"/>
    </location>
</feature>
<feature type="compositionally biased region" description="Low complexity" evidence="1">
    <location>
        <begin position="249"/>
        <end position="272"/>
    </location>
</feature>
<dbReference type="Pfam" id="PF06337">
    <property type="entry name" value="DUSP"/>
    <property type="match status" value="1"/>
</dbReference>
<name>A0A813HLY8_POLGL</name>
<proteinExistence type="predicted"/>